<sequence>MAFYTEDLHSGIRIAQVVGLTTTAFFAGKTFAKSFSATPALLHAPAPLLAKQWKTMHDSDKALAPAVVAIGTSVFGYLASREPRNSKAFILYTTSASLLALCVPYTLILAEPIIQKLEQKAQDLASASLTDTAAEAGVRQEDTVHQLVDKWATVNLGRTILTGIAALTATWAAVDKLDIVPATIKLAGGAGRMGH</sequence>
<comment type="similarity">
    <text evidence="5">Belongs to the anthrone oxygenase family.</text>
</comment>
<evidence type="ECO:0000256" key="1">
    <source>
        <dbReference type="ARBA" id="ARBA00004141"/>
    </source>
</evidence>
<comment type="caution">
    <text evidence="7">The sequence shown here is derived from an EMBL/GenBank/DDBJ whole genome shotgun (WGS) entry which is preliminary data.</text>
</comment>
<reference evidence="7 8" key="1">
    <citation type="submission" date="2021-11" db="EMBL/GenBank/DDBJ databases">
        <title>Black yeast isolated from Biological Soil Crust.</title>
        <authorList>
            <person name="Kurbessoian T."/>
        </authorList>
    </citation>
    <scope>NUCLEOTIDE SEQUENCE [LARGE SCALE GENOMIC DNA]</scope>
    <source>
        <strain evidence="7 8">CCFEE 5522</strain>
    </source>
</reference>
<dbReference type="AlphaFoldDB" id="A0AAV9JSY2"/>
<evidence type="ECO:0000256" key="5">
    <source>
        <dbReference type="ARBA" id="ARBA00034313"/>
    </source>
</evidence>
<accession>A0AAV9JSY2</accession>
<dbReference type="PANTHER" id="PTHR35042">
    <property type="entry name" value="ANTHRONE OXYGENASE ENCC"/>
    <property type="match status" value="1"/>
</dbReference>
<dbReference type="InterPro" id="IPR013901">
    <property type="entry name" value="Anthrone_oxy"/>
</dbReference>
<evidence type="ECO:0008006" key="9">
    <source>
        <dbReference type="Google" id="ProtNLM"/>
    </source>
</evidence>
<name>A0AAV9JSY2_9PEZI</name>
<dbReference type="Proteomes" id="UP001324427">
    <property type="component" value="Unassembled WGS sequence"/>
</dbReference>
<keyword evidence="8" id="KW-1185">Reference proteome</keyword>
<dbReference type="PANTHER" id="PTHR35042:SF1">
    <property type="entry name" value="DUF1772-DOMAIN-CONTAINING PROTEIN"/>
    <property type="match status" value="1"/>
</dbReference>
<evidence type="ECO:0000256" key="4">
    <source>
        <dbReference type="ARBA" id="ARBA00023136"/>
    </source>
</evidence>
<dbReference type="EMBL" id="JAVFHQ010000007">
    <property type="protein sequence ID" value="KAK4548624.1"/>
    <property type="molecule type" value="Genomic_DNA"/>
</dbReference>
<organism evidence="7 8">
    <name type="scientific">Oleoguttula mirabilis</name>
    <dbReference type="NCBI Taxonomy" id="1507867"/>
    <lineage>
        <taxon>Eukaryota</taxon>
        <taxon>Fungi</taxon>
        <taxon>Dikarya</taxon>
        <taxon>Ascomycota</taxon>
        <taxon>Pezizomycotina</taxon>
        <taxon>Dothideomycetes</taxon>
        <taxon>Dothideomycetidae</taxon>
        <taxon>Mycosphaerellales</taxon>
        <taxon>Teratosphaeriaceae</taxon>
        <taxon>Oleoguttula</taxon>
    </lineage>
</organism>
<evidence type="ECO:0000256" key="3">
    <source>
        <dbReference type="ARBA" id="ARBA00022989"/>
    </source>
</evidence>
<protein>
    <recommendedName>
        <fullName evidence="9">DUF1772-domain-containing protein</fullName>
    </recommendedName>
</protein>
<feature type="transmembrane region" description="Helical" evidence="6">
    <location>
        <begin position="62"/>
        <end position="80"/>
    </location>
</feature>
<comment type="subcellular location">
    <subcellularLocation>
        <location evidence="1">Membrane</location>
        <topology evidence="1">Multi-pass membrane protein</topology>
    </subcellularLocation>
</comment>
<dbReference type="GO" id="GO:0016020">
    <property type="term" value="C:membrane"/>
    <property type="evidence" value="ECO:0007669"/>
    <property type="project" value="UniProtKB-SubCell"/>
</dbReference>
<gene>
    <name evidence="7" type="ORF">LTR36_009534</name>
</gene>
<evidence type="ECO:0000313" key="8">
    <source>
        <dbReference type="Proteomes" id="UP001324427"/>
    </source>
</evidence>
<feature type="transmembrane region" description="Helical" evidence="6">
    <location>
        <begin position="89"/>
        <end position="110"/>
    </location>
</feature>
<keyword evidence="3 6" id="KW-1133">Transmembrane helix</keyword>
<proteinExistence type="inferred from homology"/>
<dbReference type="Pfam" id="PF08592">
    <property type="entry name" value="Anthrone_oxy"/>
    <property type="match status" value="1"/>
</dbReference>
<evidence type="ECO:0000313" key="7">
    <source>
        <dbReference type="EMBL" id="KAK4548624.1"/>
    </source>
</evidence>
<evidence type="ECO:0000256" key="6">
    <source>
        <dbReference type="SAM" id="Phobius"/>
    </source>
</evidence>
<evidence type="ECO:0000256" key="2">
    <source>
        <dbReference type="ARBA" id="ARBA00022692"/>
    </source>
</evidence>
<keyword evidence="2 6" id="KW-0812">Transmembrane</keyword>
<keyword evidence="4 6" id="KW-0472">Membrane</keyword>